<accession>M1DER4</accession>
<dbReference type="EnsemblPlants" id="PGSC0003DMT400087876">
    <property type="protein sequence ID" value="PGSC0003DMT400087876"/>
    <property type="gene ID" value="PGSC0003DMG400037447"/>
</dbReference>
<reference evidence="1" key="2">
    <citation type="submission" date="2015-06" db="UniProtKB">
        <authorList>
            <consortium name="EnsemblPlants"/>
        </authorList>
    </citation>
    <scope>IDENTIFICATION</scope>
    <source>
        <strain evidence="1">DM1-3 516 R44</strain>
    </source>
</reference>
<name>M1DER4_SOLTU</name>
<dbReference type="HOGENOM" id="CLU_049105_1_0_1"/>
<dbReference type="PaxDb" id="4113-PGSC0003DMT400087876"/>
<evidence type="ECO:0000313" key="2">
    <source>
        <dbReference type="Proteomes" id="UP000011115"/>
    </source>
</evidence>
<organism evidence="1 2">
    <name type="scientific">Solanum tuberosum</name>
    <name type="common">Potato</name>
    <dbReference type="NCBI Taxonomy" id="4113"/>
    <lineage>
        <taxon>Eukaryota</taxon>
        <taxon>Viridiplantae</taxon>
        <taxon>Streptophyta</taxon>
        <taxon>Embryophyta</taxon>
        <taxon>Tracheophyta</taxon>
        <taxon>Spermatophyta</taxon>
        <taxon>Magnoliopsida</taxon>
        <taxon>eudicotyledons</taxon>
        <taxon>Gunneridae</taxon>
        <taxon>Pentapetalae</taxon>
        <taxon>asterids</taxon>
        <taxon>lamiids</taxon>
        <taxon>Solanales</taxon>
        <taxon>Solanaceae</taxon>
        <taxon>Solanoideae</taxon>
        <taxon>Solaneae</taxon>
        <taxon>Solanum</taxon>
    </lineage>
</organism>
<dbReference type="InParanoid" id="M1DER4"/>
<dbReference type="Gramene" id="PGSC0003DMT400087876">
    <property type="protein sequence ID" value="PGSC0003DMT400087876"/>
    <property type="gene ID" value="PGSC0003DMG400037447"/>
</dbReference>
<proteinExistence type="predicted"/>
<evidence type="ECO:0000313" key="1">
    <source>
        <dbReference type="EnsemblPlants" id="PGSC0003DMT400087876"/>
    </source>
</evidence>
<sequence>MKLHRINQEIRELEEREIELEFTTAVALAKSAALDVEIATKKIKFAIIDEEIVVTLRKEEEATLEIQRLRKKYPLLDKEAKVYVPEDTKPEVAEEEPEEKVIYMPPFQGRLKEGDQKITLQAYQRRHSVGGKVLSCAFIYEHLKALHILKPLKGPLSRLNLRTHIRHVPTTPTISCNQPEPLMTVPEHTLFYCHYFTHFKYTRWVIYYQLVYEEILTPTKTNVGMVNCFGGEILEAFPYHGTGDHNIEMCLVFRYDVESLIN</sequence>
<dbReference type="AlphaFoldDB" id="M1DER4"/>
<keyword evidence="2" id="KW-1185">Reference proteome</keyword>
<dbReference type="Proteomes" id="UP000011115">
    <property type="component" value="Unassembled WGS sequence"/>
</dbReference>
<reference evidence="2" key="1">
    <citation type="journal article" date="2011" name="Nature">
        <title>Genome sequence and analysis of the tuber crop potato.</title>
        <authorList>
            <consortium name="The Potato Genome Sequencing Consortium"/>
        </authorList>
    </citation>
    <scope>NUCLEOTIDE SEQUENCE [LARGE SCALE GENOMIC DNA]</scope>
    <source>
        <strain evidence="2">cv. DM1-3 516 R44</strain>
    </source>
</reference>
<protein>
    <submittedName>
        <fullName evidence="1">Uncharacterized protein</fullName>
    </submittedName>
</protein>